<evidence type="ECO:0000313" key="2">
    <source>
        <dbReference type="EMBL" id="ACD84388.1"/>
    </source>
</evidence>
<gene>
    <name evidence="2" type="ordered locus">Minf_2334</name>
</gene>
<dbReference type="HOGENOM" id="CLU_3137588_0_0_0"/>
<evidence type="ECO:0000256" key="1">
    <source>
        <dbReference type="SAM" id="MobiDB-lite"/>
    </source>
</evidence>
<dbReference type="STRING" id="481448.Minf_2334"/>
<organism evidence="2 3">
    <name type="scientific">Methylacidiphilum infernorum (isolate V4)</name>
    <name type="common">Methylokorus infernorum (strain V4)</name>
    <dbReference type="NCBI Taxonomy" id="481448"/>
    <lineage>
        <taxon>Bacteria</taxon>
        <taxon>Pseudomonadati</taxon>
        <taxon>Verrucomicrobiota</taxon>
        <taxon>Methylacidiphilae</taxon>
        <taxon>Methylacidiphilales</taxon>
        <taxon>Methylacidiphilaceae</taxon>
        <taxon>Methylacidiphilum (ex Ratnadevi et al. 2023)</taxon>
    </lineage>
</organism>
<sequence>MDMSFGVLGGSDKGVEGSEVEEACGKDEAVSEEFKAEAATSHQKRKEKS</sequence>
<dbReference type="KEGG" id="min:Minf_2334"/>
<feature type="compositionally biased region" description="Basic and acidic residues" evidence="1">
    <location>
        <begin position="23"/>
        <end position="36"/>
    </location>
</feature>
<feature type="region of interest" description="Disordered" evidence="1">
    <location>
        <begin position="1"/>
        <end position="49"/>
    </location>
</feature>
<protein>
    <submittedName>
        <fullName evidence="2">Uncharacterized protein</fullName>
    </submittedName>
</protein>
<dbReference type="AlphaFoldDB" id="B3E0F9"/>
<accession>B3E0F9</accession>
<dbReference type="Proteomes" id="UP000009149">
    <property type="component" value="Chromosome"/>
</dbReference>
<evidence type="ECO:0000313" key="3">
    <source>
        <dbReference type="Proteomes" id="UP000009149"/>
    </source>
</evidence>
<name>B3E0F9_METI4</name>
<proteinExistence type="predicted"/>
<reference evidence="2 3" key="1">
    <citation type="journal article" date="2008" name="Biol. Direct">
        <title>Complete genome sequence of the extremely acidophilic methanotroph isolate V4, Methylacidiphilum infernorum, a representative of the bacterial phylum Verrucomicrobia.</title>
        <authorList>
            <person name="Hou S."/>
            <person name="Makarova K.S."/>
            <person name="Saw J.H."/>
            <person name="Senin P."/>
            <person name="Ly B.V."/>
            <person name="Zhou Z."/>
            <person name="Ren Y."/>
            <person name="Wang J."/>
            <person name="Galperin M.Y."/>
            <person name="Omelchenko M.V."/>
            <person name="Wolf Y.I."/>
            <person name="Yutin N."/>
            <person name="Koonin E.V."/>
            <person name="Stott M.B."/>
            <person name="Mountain B.W."/>
            <person name="Crowe M.A."/>
            <person name="Smirnova A.V."/>
            <person name="Dunfield P.F."/>
            <person name="Feng L."/>
            <person name="Wang L."/>
            <person name="Alam M."/>
        </authorList>
    </citation>
    <scope>NUCLEOTIDE SEQUENCE [LARGE SCALE GENOMIC DNA]</scope>
    <source>
        <strain evidence="3">Isolate V4</strain>
    </source>
</reference>
<dbReference type="EMBL" id="CP000975">
    <property type="protein sequence ID" value="ACD84388.1"/>
    <property type="molecule type" value="Genomic_DNA"/>
</dbReference>